<protein>
    <submittedName>
        <fullName evidence="2">HAD family hydrolase</fullName>
    </submittedName>
</protein>
<name>A0AAP3XS68_9PROT</name>
<dbReference type="RefSeq" id="WP_327789291.1">
    <property type="nucleotide sequence ID" value="NZ_JARGEQ010000096.1"/>
</dbReference>
<dbReference type="Proteomes" id="UP001301140">
    <property type="component" value="Unassembled WGS sequence"/>
</dbReference>
<dbReference type="Gene3D" id="3.40.50.1000">
    <property type="entry name" value="HAD superfamily/HAD-like"/>
    <property type="match status" value="1"/>
</dbReference>
<dbReference type="SUPFAM" id="SSF56784">
    <property type="entry name" value="HAD-like"/>
    <property type="match status" value="1"/>
</dbReference>
<proteinExistence type="predicted"/>
<sequence length="234" mass="25831">MTGNRLSTIGFDADDTLWHNEQFYRLTEGRLAGLLAGHAQAEHVSQRLLEAEKRNLQVYGFGIKGFTLSMIETAIEISGGEVPASVIAEILAAGREMLEHPVDPLPQVRETLEQLSGSYRLVLITKGDLFDQERKLAQSGLGELFDAVEIVSDKTAATYRHLFARHGDGPRHSMMVGNSLKSDVVPAIEAGGWGVHVPHELTWALEHAEAPVEAPRFRRLEHLGQLVELLREIG</sequence>
<dbReference type="CDD" id="cd07515">
    <property type="entry name" value="HAD-like"/>
    <property type="match status" value="1"/>
</dbReference>
<organism evidence="2 3">
    <name type="scientific">Marinimicrococcus flavescens</name>
    <dbReference type="NCBI Taxonomy" id="3031815"/>
    <lineage>
        <taxon>Bacteria</taxon>
        <taxon>Pseudomonadati</taxon>
        <taxon>Pseudomonadota</taxon>
        <taxon>Alphaproteobacteria</taxon>
        <taxon>Geminicoccales</taxon>
        <taxon>Geminicoccaceae</taxon>
        <taxon>Marinimicrococcus</taxon>
    </lineage>
</organism>
<evidence type="ECO:0000256" key="1">
    <source>
        <dbReference type="ARBA" id="ARBA00022801"/>
    </source>
</evidence>
<dbReference type="InterPro" id="IPR051540">
    <property type="entry name" value="S-2-haloacid_dehalogenase"/>
</dbReference>
<dbReference type="EMBL" id="JARGEQ010000096">
    <property type="protein sequence ID" value="MDF1586873.1"/>
    <property type="molecule type" value="Genomic_DNA"/>
</dbReference>
<dbReference type="Gene3D" id="1.10.150.240">
    <property type="entry name" value="Putative phosphatase, domain 2"/>
    <property type="match status" value="1"/>
</dbReference>
<dbReference type="PANTHER" id="PTHR43316:SF8">
    <property type="entry name" value="HAD FAMILY HYDROLASE"/>
    <property type="match status" value="1"/>
</dbReference>
<dbReference type="GO" id="GO:0016787">
    <property type="term" value="F:hydrolase activity"/>
    <property type="evidence" value="ECO:0007669"/>
    <property type="project" value="UniProtKB-KW"/>
</dbReference>
<accession>A0AAP3XS68</accession>
<gene>
    <name evidence="2" type="ORF">PZ740_10825</name>
</gene>
<dbReference type="Pfam" id="PF00702">
    <property type="entry name" value="Hydrolase"/>
    <property type="match status" value="1"/>
</dbReference>
<evidence type="ECO:0000313" key="2">
    <source>
        <dbReference type="EMBL" id="MDF1586873.1"/>
    </source>
</evidence>
<keyword evidence="1 2" id="KW-0378">Hydrolase</keyword>
<dbReference type="AlphaFoldDB" id="A0AAP3XS68"/>
<dbReference type="InterPro" id="IPR023198">
    <property type="entry name" value="PGP-like_dom2"/>
</dbReference>
<evidence type="ECO:0000313" key="3">
    <source>
        <dbReference type="Proteomes" id="UP001301140"/>
    </source>
</evidence>
<dbReference type="PANTHER" id="PTHR43316">
    <property type="entry name" value="HYDROLASE, HALOACID DELAHOGENASE-RELATED"/>
    <property type="match status" value="1"/>
</dbReference>
<dbReference type="InterPro" id="IPR023214">
    <property type="entry name" value="HAD_sf"/>
</dbReference>
<keyword evidence="3" id="KW-1185">Reference proteome</keyword>
<reference evidence="2 3" key="1">
    <citation type="submission" date="2023-03" db="EMBL/GenBank/DDBJ databases">
        <title>YIM 152171 draft genome.</title>
        <authorList>
            <person name="Yang Z."/>
        </authorList>
    </citation>
    <scope>NUCLEOTIDE SEQUENCE [LARGE SCALE GENOMIC DNA]</scope>
    <source>
        <strain evidence="2 3">YIM 152171</strain>
    </source>
</reference>
<comment type="caution">
    <text evidence="2">The sequence shown here is derived from an EMBL/GenBank/DDBJ whole genome shotgun (WGS) entry which is preliminary data.</text>
</comment>
<dbReference type="InterPro" id="IPR036412">
    <property type="entry name" value="HAD-like_sf"/>
</dbReference>